<reference evidence="25" key="1">
    <citation type="submission" date="2021-12" db="EMBL/GenBank/DDBJ databases">
        <authorList>
            <person name="King R."/>
        </authorList>
    </citation>
    <scope>NUCLEOTIDE SEQUENCE</scope>
</reference>
<keyword evidence="14 23" id="KW-0472">Membrane</keyword>
<evidence type="ECO:0000256" key="20">
    <source>
        <dbReference type="ARBA" id="ARBA00042009"/>
    </source>
</evidence>
<evidence type="ECO:0000256" key="6">
    <source>
        <dbReference type="ARBA" id="ARBA00012557"/>
    </source>
</evidence>
<name>A0A9P0FP22_BRAAE</name>
<evidence type="ECO:0000256" key="16">
    <source>
        <dbReference type="ARBA" id="ARBA00023180"/>
    </source>
</evidence>
<evidence type="ECO:0000313" key="25">
    <source>
        <dbReference type="EMBL" id="CAH0564897.1"/>
    </source>
</evidence>
<dbReference type="EMBL" id="OV121140">
    <property type="protein sequence ID" value="CAH0564897.1"/>
    <property type="molecule type" value="Genomic_DNA"/>
</dbReference>
<evidence type="ECO:0000256" key="18">
    <source>
        <dbReference type="ARBA" id="ARBA00040898"/>
    </source>
</evidence>
<dbReference type="PANTHER" id="PTHR23033:SF14">
    <property type="entry name" value="GLYCOPROTEIN-N-ACETYLGALACTOSAMINE 3-BETA-GALACTOSYLTRANSFERASE 1-RELATED"/>
    <property type="match status" value="1"/>
</dbReference>
<dbReference type="EC" id="2.4.1.122" evidence="6"/>
<evidence type="ECO:0000256" key="15">
    <source>
        <dbReference type="ARBA" id="ARBA00023157"/>
    </source>
</evidence>
<dbReference type="OrthoDB" id="414175at2759"/>
<evidence type="ECO:0000256" key="5">
    <source>
        <dbReference type="ARBA" id="ARBA00011748"/>
    </source>
</evidence>
<comment type="subcellular location">
    <subcellularLocation>
        <location evidence="2">Membrane</location>
        <topology evidence="2">Single-pass type II membrane protein</topology>
    </subcellularLocation>
</comment>
<evidence type="ECO:0000256" key="14">
    <source>
        <dbReference type="ARBA" id="ARBA00023136"/>
    </source>
</evidence>
<evidence type="ECO:0000256" key="21">
    <source>
        <dbReference type="ARBA" id="ARBA00043065"/>
    </source>
</evidence>
<dbReference type="GO" id="GO:0016263">
    <property type="term" value="F:glycoprotein-N-acetylgalactosamine 3-beta-galactosyltransferase activity"/>
    <property type="evidence" value="ECO:0007669"/>
    <property type="project" value="UniProtKB-EC"/>
</dbReference>
<evidence type="ECO:0000259" key="24">
    <source>
        <dbReference type="Pfam" id="PF02434"/>
    </source>
</evidence>
<keyword evidence="9 23" id="KW-0812">Transmembrane</keyword>
<dbReference type="GO" id="GO:0000166">
    <property type="term" value="F:nucleotide binding"/>
    <property type="evidence" value="ECO:0007669"/>
    <property type="project" value="UniProtKB-KW"/>
</dbReference>
<keyword evidence="11" id="KW-0547">Nucleotide-binding</keyword>
<evidence type="ECO:0000256" key="17">
    <source>
        <dbReference type="ARBA" id="ARBA00023211"/>
    </source>
</evidence>
<keyword evidence="10" id="KW-0479">Metal-binding</keyword>
<keyword evidence="8" id="KW-0808">Transferase</keyword>
<evidence type="ECO:0000256" key="23">
    <source>
        <dbReference type="SAM" id="Phobius"/>
    </source>
</evidence>
<keyword evidence="13 23" id="KW-1133">Transmembrane helix</keyword>
<comment type="subunit">
    <text evidence="5">Homodimer; disulfide-linked.</text>
</comment>
<comment type="cofactor">
    <cofactor evidence="1">
        <name>Mn(2+)</name>
        <dbReference type="ChEBI" id="CHEBI:29035"/>
    </cofactor>
</comment>
<evidence type="ECO:0000256" key="10">
    <source>
        <dbReference type="ARBA" id="ARBA00022723"/>
    </source>
</evidence>
<dbReference type="Proteomes" id="UP001154078">
    <property type="component" value="Chromosome 9"/>
</dbReference>
<dbReference type="GO" id="GO:0016020">
    <property type="term" value="C:membrane"/>
    <property type="evidence" value="ECO:0007669"/>
    <property type="project" value="UniProtKB-SubCell"/>
</dbReference>
<dbReference type="PANTHER" id="PTHR23033">
    <property type="entry name" value="BETA1,3-GALACTOSYLTRANSFERASE"/>
    <property type="match status" value="1"/>
</dbReference>
<comment type="pathway">
    <text evidence="3">Protein modification; protein glycosylation.</text>
</comment>
<evidence type="ECO:0000256" key="22">
    <source>
        <dbReference type="ARBA" id="ARBA00059245"/>
    </source>
</evidence>
<feature type="domain" description="Fringe-like glycosyltransferase" evidence="24">
    <location>
        <begin position="89"/>
        <end position="257"/>
    </location>
</feature>
<comment type="similarity">
    <text evidence="4">Belongs to the glycosyltransferase 31 family. Beta3-Gal-T subfamily.</text>
</comment>
<evidence type="ECO:0000256" key="12">
    <source>
        <dbReference type="ARBA" id="ARBA00022968"/>
    </source>
</evidence>
<evidence type="ECO:0000313" key="26">
    <source>
        <dbReference type="Proteomes" id="UP001154078"/>
    </source>
</evidence>
<evidence type="ECO:0000256" key="7">
    <source>
        <dbReference type="ARBA" id="ARBA00022676"/>
    </source>
</evidence>
<evidence type="ECO:0000256" key="4">
    <source>
        <dbReference type="ARBA" id="ARBA00006462"/>
    </source>
</evidence>
<organism evidence="25 26">
    <name type="scientific">Brassicogethes aeneus</name>
    <name type="common">Rape pollen beetle</name>
    <name type="synonym">Meligethes aeneus</name>
    <dbReference type="NCBI Taxonomy" id="1431903"/>
    <lineage>
        <taxon>Eukaryota</taxon>
        <taxon>Metazoa</taxon>
        <taxon>Ecdysozoa</taxon>
        <taxon>Arthropoda</taxon>
        <taxon>Hexapoda</taxon>
        <taxon>Insecta</taxon>
        <taxon>Pterygota</taxon>
        <taxon>Neoptera</taxon>
        <taxon>Endopterygota</taxon>
        <taxon>Coleoptera</taxon>
        <taxon>Polyphaga</taxon>
        <taxon>Cucujiformia</taxon>
        <taxon>Nitidulidae</taxon>
        <taxon>Meligethinae</taxon>
        <taxon>Brassicogethes</taxon>
    </lineage>
</organism>
<evidence type="ECO:0000256" key="11">
    <source>
        <dbReference type="ARBA" id="ARBA00022741"/>
    </source>
</evidence>
<evidence type="ECO:0000256" key="1">
    <source>
        <dbReference type="ARBA" id="ARBA00001936"/>
    </source>
</evidence>
<evidence type="ECO:0000256" key="19">
    <source>
        <dbReference type="ARBA" id="ARBA00041226"/>
    </source>
</evidence>
<protein>
    <recommendedName>
        <fullName evidence="18">Glycoprotein-N-acetylgalactosamine 3-beta-galactosyltransferase 1</fullName>
        <ecNumber evidence="6">2.4.1.122</ecNumber>
    </recommendedName>
    <alternativeName>
        <fullName evidence="20">Core 1 O-glycan T-synthase</fullName>
    </alternativeName>
    <alternativeName>
        <fullName evidence="21">Core 1 UDP-galactose:N-acetylgalactosamine-alpha-R beta 1,3-galactosyltransferase 1</fullName>
    </alternativeName>
    <alternativeName>
        <fullName evidence="19">Core 1 beta1,3-galactosyltransferase 1</fullName>
    </alternativeName>
</protein>
<keyword evidence="15" id="KW-1015">Disulfide bond</keyword>
<keyword evidence="12" id="KW-0735">Signal-anchor</keyword>
<dbReference type="FunFam" id="3.90.550.50:FF:000017">
    <property type="entry name" value="Glycoprotein-N-acetylgalactosamine 3-beta-galactosyltransferase 1"/>
    <property type="match status" value="1"/>
</dbReference>
<evidence type="ECO:0000256" key="13">
    <source>
        <dbReference type="ARBA" id="ARBA00022989"/>
    </source>
</evidence>
<keyword evidence="26" id="KW-1185">Reference proteome</keyword>
<evidence type="ECO:0000256" key="2">
    <source>
        <dbReference type="ARBA" id="ARBA00004606"/>
    </source>
</evidence>
<proteinExistence type="inferred from homology"/>
<dbReference type="GO" id="GO:0030145">
    <property type="term" value="F:manganese ion binding"/>
    <property type="evidence" value="ECO:0007669"/>
    <property type="project" value="UniProtKB-ARBA"/>
</dbReference>
<evidence type="ECO:0000256" key="3">
    <source>
        <dbReference type="ARBA" id="ARBA00004922"/>
    </source>
</evidence>
<dbReference type="InterPro" id="IPR003378">
    <property type="entry name" value="Fringe-like_glycosylTrfase"/>
</dbReference>
<keyword evidence="7" id="KW-0328">Glycosyltransferase</keyword>
<dbReference type="InterPro" id="IPR026050">
    <property type="entry name" value="C1GALT1/C1GALT1_chp1"/>
</dbReference>
<keyword evidence="17" id="KW-0464">Manganese</keyword>
<feature type="transmembrane region" description="Helical" evidence="23">
    <location>
        <begin position="15"/>
        <end position="34"/>
    </location>
</feature>
<dbReference type="Pfam" id="PF02434">
    <property type="entry name" value="Fringe"/>
    <property type="match status" value="1"/>
</dbReference>
<sequence>MPLLSHETSASKQGILLLLTGLVAGFLFSFLFSFDPIEASYKITPHHEAVIHEHEDLELASGPEKALKFHEHHDEIDSTIAEELAEKVKVLCWVMTGPKNHEKKAKHVKATWGKRCNEILFMSSENDTNLPAVGLPVKDGRDNLWAKTKEAFKYLHNNNYTDKYDWFLKADDDTYVIVENLRLLLEPYSPNTPIYFGLKFKPYVKQGYMSGGAGYVLSKESVRRFVLEAIPNKKLCKQSNSGAEDVEIGKCLAAVNVTAGDSRDTDGSFRFLSFNPEHHLTHKKSEKFWYWQYVYDEQPMGINCCSDRAISFHYISPNQMYVMEYLIYHLRPYGIDQISRSQNTIPKS</sequence>
<keyword evidence="16" id="KW-0325">Glycoprotein</keyword>
<comment type="function">
    <text evidence="22">Glycosyltransferase that generates the core 1 O-glycan Gal-beta1-3GalNAc-alpha1-Ser/Thr (T antigen), which is a precursor for many extended O-glycans in glycoproteins.</text>
</comment>
<evidence type="ECO:0000256" key="9">
    <source>
        <dbReference type="ARBA" id="ARBA00022692"/>
    </source>
</evidence>
<dbReference type="AlphaFoldDB" id="A0A9P0FP22"/>
<dbReference type="Gene3D" id="3.90.550.50">
    <property type="match status" value="1"/>
</dbReference>
<gene>
    <name evidence="25" type="ORF">MELIAE_LOCUS13340</name>
</gene>
<accession>A0A9P0FP22</accession>
<evidence type="ECO:0000256" key="8">
    <source>
        <dbReference type="ARBA" id="ARBA00022679"/>
    </source>
</evidence>